<dbReference type="GeneID" id="26740043"/>
<dbReference type="AlphaFoldDB" id="A0A0S4FR08"/>
<keyword evidence="2" id="KW-1185">Reference proteome</keyword>
<reference evidence="1" key="1">
    <citation type="submission" date="2014-09" db="EMBL/GenBank/DDBJ databases">
        <authorList>
            <person name="Wibberg D."/>
        </authorList>
    </citation>
    <scope>NUCLEOTIDE SEQUENCE [LARGE SCALE GENOMIC DNA]</scope>
    <source>
        <strain evidence="1">Mb9</strain>
    </source>
</reference>
<proteinExistence type="predicted"/>
<accession>A0A0S4FR08</accession>
<dbReference type="Proteomes" id="UP000062768">
    <property type="component" value="Chromosome I"/>
</dbReference>
<evidence type="ECO:0000313" key="1">
    <source>
        <dbReference type="EMBL" id="CEL25437.1"/>
    </source>
</evidence>
<protein>
    <submittedName>
        <fullName evidence="1">Uncharacterized protein</fullName>
    </submittedName>
</protein>
<gene>
    <name evidence="1" type="ORF">MB9_1807</name>
</gene>
<dbReference type="PATRIC" id="fig|2162.10.peg.1880"/>
<evidence type="ECO:0000313" key="2">
    <source>
        <dbReference type="Proteomes" id="UP000062768"/>
    </source>
</evidence>
<organism evidence="1 2">
    <name type="scientific">Methanobacterium formicicum</name>
    <dbReference type="NCBI Taxonomy" id="2162"/>
    <lineage>
        <taxon>Archaea</taxon>
        <taxon>Methanobacteriati</taxon>
        <taxon>Methanobacteriota</taxon>
        <taxon>Methanomada group</taxon>
        <taxon>Methanobacteria</taxon>
        <taxon>Methanobacteriales</taxon>
        <taxon>Methanobacteriaceae</taxon>
        <taxon>Methanobacterium</taxon>
    </lineage>
</organism>
<name>A0A0S4FR08_METFO</name>
<sequence>MSKRMNIKDHVKELENGEFEISPELMAEILIQDIPGFKYEREDGSMAILTFTAVEKAQFMELLGWDEDRLNELRI</sequence>
<dbReference type="EMBL" id="LN734822">
    <property type="protein sequence ID" value="CEL25437.1"/>
    <property type="molecule type" value="Genomic_DNA"/>
</dbReference>
<dbReference type="RefSeq" id="WP_060537985.1">
    <property type="nucleotide sequence ID" value="NZ_LN734822.1"/>
</dbReference>